<sequence length="70" mass="7362">MEDGGAAFRFATVTHIPQPPSKGSPATPVQGEGAAEERGGRKTKHLSVCLESVDASSLQSLELPDDQKEN</sequence>
<evidence type="ECO:0000313" key="2">
    <source>
        <dbReference type="EMBL" id="TNN73115.1"/>
    </source>
</evidence>
<gene>
    <name evidence="2" type="ORF">EYF80_016601</name>
</gene>
<name>A0A4Z2I6N5_9TELE</name>
<protein>
    <submittedName>
        <fullName evidence="2">Uncharacterized protein</fullName>
    </submittedName>
</protein>
<evidence type="ECO:0000313" key="3">
    <source>
        <dbReference type="Proteomes" id="UP000314294"/>
    </source>
</evidence>
<comment type="caution">
    <text evidence="2">The sequence shown here is derived from an EMBL/GenBank/DDBJ whole genome shotgun (WGS) entry which is preliminary data.</text>
</comment>
<accession>A0A4Z2I6N5</accession>
<organism evidence="2 3">
    <name type="scientific">Liparis tanakae</name>
    <name type="common">Tanaka's snailfish</name>
    <dbReference type="NCBI Taxonomy" id="230148"/>
    <lineage>
        <taxon>Eukaryota</taxon>
        <taxon>Metazoa</taxon>
        <taxon>Chordata</taxon>
        <taxon>Craniata</taxon>
        <taxon>Vertebrata</taxon>
        <taxon>Euteleostomi</taxon>
        <taxon>Actinopterygii</taxon>
        <taxon>Neopterygii</taxon>
        <taxon>Teleostei</taxon>
        <taxon>Neoteleostei</taxon>
        <taxon>Acanthomorphata</taxon>
        <taxon>Eupercaria</taxon>
        <taxon>Perciformes</taxon>
        <taxon>Cottioidei</taxon>
        <taxon>Cottales</taxon>
        <taxon>Liparidae</taxon>
        <taxon>Liparis</taxon>
    </lineage>
</organism>
<evidence type="ECO:0000256" key="1">
    <source>
        <dbReference type="SAM" id="MobiDB-lite"/>
    </source>
</evidence>
<keyword evidence="3" id="KW-1185">Reference proteome</keyword>
<dbReference type="AlphaFoldDB" id="A0A4Z2I6N5"/>
<dbReference type="Proteomes" id="UP000314294">
    <property type="component" value="Unassembled WGS sequence"/>
</dbReference>
<proteinExistence type="predicted"/>
<reference evidence="2 3" key="1">
    <citation type="submission" date="2019-03" db="EMBL/GenBank/DDBJ databases">
        <title>First draft genome of Liparis tanakae, snailfish: a comprehensive survey of snailfish specific genes.</title>
        <authorList>
            <person name="Kim W."/>
            <person name="Song I."/>
            <person name="Jeong J.-H."/>
            <person name="Kim D."/>
            <person name="Kim S."/>
            <person name="Ryu S."/>
            <person name="Song J.Y."/>
            <person name="Lee S.K."/>
        </authorList>
    </citation>
    <scope>NUCLEOTIDE SEQUENCE [LARGE SCALE GENOMIC DNA]</scope>
    <source>
        <tissue evidence="2">Muscle</tissue>
    </source>
</reference>
<dbReference type="EMBL" id="SRLO01000128">
    <property type="protein sequence ID" value="TNN73115.1"/>
    <property type="molecule type" value="Genomic_DNA"/>
</dbReference>
<feature type="region of interest" description="Disordered" evidence="1">
    <location>
        <begin position="1"/>
        <end position="44"/>
    </location>
</feature>